<dbReference type="Proteomes" id="UP000239290">
    <property type="component" value="Unassembled WGS sequence"/>
</dbReference>
<evidence type="ECO:0000259" key="1">
    <source>
        <dbReference type="Pfam" id="PF09664"/>
    </source>
</evidence>
<accession>A0A2S8IJF3</accession>
<dbReference type="InterPro" id="IPR024465">
    <property type="entry name" value="DUF2399"/>
</dbReference>
<name>A0A2S8IJF3_RHOOP</name>
<feature type="domain" description="Conserved hypothetical protein CHP02679 N terminus" evidence="2">
    <location>
        <begin position="35"/>
        <end position="242"/>
    </location>
</feature>
<gene>
    <name evidence="3" type="ORF">C5613_39555</name>
</gene>
<dbReference type="AlphaFoldDB" id="A0A2S8IJF3"/>
<dbReference type="Pfam" id="PF11796">
    <property type="entry name" value="DUF3323"/>
    <property type="match status" value="1"/>
</dbReference>
<dbReference type="Pfam" id="PF09664">
    <property type="entry name" value="DUF2399"/>
    <property type="match status" value="1"/>
</dbReference>
<dbReference type="InterPro" id="IPR013495">
    <property type="entry name" value="CHP02679"/>
</dbReference>
<feature type="domain" description="DUF2399" evidence="1">
    <location>
        <begin position="264"/>
        <end position="414"/>
    </location>
</feature>
<dbReference type="RefSeq" id="WP_105423073.1">
    <property type="nucleotide sequence ID" value="NZ_PUIO01000081.1"/>
</dbReference>
<evidence type="ECO:0000313" key="4">
    <source>
        <dbReference type="Proteomes" id="UP000239290"/>
    </source>
</evidence>
<evidence type="ECO:0000259" key="2">
    <source>
        <dbReference type="Pfam" id="PF11796"/>
    </source>
</evidence>
<evidence type="ECO:0000313" key="3">
    <source>
        <dbReference type="EMBL" id="PQP14911.1"/>
    </source>
</evidence>
<sequence length="416" mass="44569">MTADPDRLARLLGDSDLHWLVSRLRARIEHGRPLEGTVTLADPSPGQRAAVERLLGRRPRTTGSINVPLPQVEKVLTDSGSWSAGLAAAIIELTGSVTVRAEAEQRLEASWRDAFDPLATVVDRRTELLGWYERLSATGRVRRLTGTPEAASPIVAALARVVTNLPSSGEPLGRFAARVLGDAHALDDGRPLATLALGAARALAQLPDGPDTRDAAGRREVWASVGLLRDEVSSTVLALGLPGDAHSATGRALGEWREAGEPAVLTLRQLVRCEPQLMLAGRSVFVCENPVVVTSAADELGSSCAPLVCTNGQPGSAVLHLLRLLARSGATLRYHGDFDWGGITIANLMIERLDVQSWRFTANDYRQAVAAGLGGPLSDRRIEARWDAALSAEMESARRKVEEELVLDSLLTDLGR</sequence>
<dbReference type="NCBIfam" id="TIGR02679">
    <property type="entry name" value="TIGR02679 family protein"/>
    <property type="match status" value="1"/>
</dbReference>
<protein>
    <submittedName>
        <fullName evidence="3">TIGR02679 family protein</fullName>
    </submittedName>
</protein>
<proteinExistence type="predicted"/>
<dbReference type="InterPro" id="IPR024466">
    <property type="entry name" value="CHP02679_N"/>
</dbReference>
<comment type="caution">
    <text evidence="3">The sequence shown here is derived from an EMBL/GenBank/DDBJ whole genome shotgun (WGS) entry which is preliminary data.</text>
</comment>
<dbReference type="EMBL" id="PUIO01000081">
    <property type="protein sequence ID" value="PQP14911.1"/>
    <property type="molecule type" value="Genomic_DNA"/>
</dbReference>
<organism evidence="3 4">
    <name type="scientific">Rhodococcus opacus</name>
    <name type="common">Nocardia opaca</name>
    <dbReference type="NCBI Taxonomy" id="37919"/>
    <lineage>
        <taxon>Bacteria</taxon>
        <taxon>Bacillati</taxon>
        <taxon>Actinomycetota</taxon>
        <taxon>Actinomycetes</taxon>
        <taxon>Mycobacteriales</taxon>
        <taxon>Nocardiaceae</taxon>
        <taxon>Rhodococcus</taxon>
    </lineage>
</organism>
<reference evidence="4" key="1">
    <citation type="submission" date="2018-02" db="EMBL/GenBank/DDBJ databases">
        <title>Draft genome sequencing of Rhodococcus opacus KU647198.</title>
        <authorList>
            <person name="Zheng B.-X."/>
        </authorList>
    </citation>
    <scope>NUCLEOTIDE SEQUENCE [LARGE SCALE GENOMIC DNA]</scope>
    <source>
        <strain evidence="4">04-OD7</strain>
    </source>
</reference>